<dbReference type="Proteomes" id="UP001372338">
    <property type="component" value="Unassembled WGS sequence"/>
</dbReference>
<feature type="chain" id="PRO_5042873086" evidence="1">
    <location>
        <begin position="16"/>
        <end position="137"/>
    </location>
</feature>
<protein>
    <submittedName>
        <fullName evidence="2">Uncharacterized protein</fullName>
    </submittedName>
</protein>
<evidence type="ECO:0000256" key="1">
    <source>
        <dbReference type="SAM" id="SignalP"/>
    </source>
</evidence>
<keyword evidence="3" id="KW-1185">Reference proteome</keyword>
<proteinExistence type="predicted"/>
<keyword evidence="1" id="KW-0732">Signal</keyword>
<name>A0AAN9ILJ5_CROPI</name>
<dbReference type="EMBL" id="JAYWIO010000002">
    <property type="protein sequence ID" value="KAK7280961.1"/>
    <property type="molecule type" value="Genomic_DNA"/>
</dbReference>
<gene>
    <name evidence="2" type="ORF">RIF29_08557</name>
</gene>
<feature type="signal peptide" evidence="1">
    <location>
        <begin position="1"/>
        <end position="15"/>
    </location>
</feature>
<comment type="caution">
    <text evidence="2">The sequence shown here is derived from an EMBL/GenBank/DDBJ whole genome shotgun (WGS) entry which is preliminary data.</text>
</comment>
<accession>A0AAN9ILJ5</accession>
<dbReference type="AlphaFoldDB" id="A0AAN9ILJ5"/>
<reference evidence="2 3" key="1">
    <citation type="submission" date="2024-01" db="EMBL/GenBank/DDBJ databases">
        <title>The genomes of 5 underutilized Papilionoideae crops provide insights into root nodulation and disease resistanc.</title>
        <authorList>
            <person name="Yuan L."/>
        </authorList>
    </citation>
    <scope>NUCLEOTIDE SEQUENCE [LARGE SCALE GENOMIC DNA]</scope>
    <source>
        <strain evidence="2">ZHUSHIDOU_FW_LH</strain>
        <tissue evidence="2">Leaf</tissue>
    </source>
</reference>
<sequence>MNIIFCRLLPSFAACSSTTLNWYNESLIVPNGSYALTASNCIKCSCALIDLKLQCTPSRLDVPCYNLHCKGSNLLIGDEHIDHSKTGCNVSQCVYRGHRGGKILSSMINSSYLRAQNQSRATSKTIKWIRLKRRRNI</sequence>
<evidence type="ECO:0000313" key="2">
    <source>
        <dbReference type="EMBL" id="KAK7280961.1"/>
    </source>
</evidence>
<evidence type="ECO:0000313" key="3">
    <source>
        <dbReference type="Proteomes" id="UP001372338"/>
    </source>
</evidence>
<organism evidence="2 3">
    <name type="scientific">Crotalaria pallida</name>
    <name type="common">Smooth rattlebox</name>
    <name type="synonym">Crotalaria striata</name>
    <dbReference type="NCBI Taxonomy" id="3830"/>
    <lineage>
        <taxon>Eukaryota</taxon>
        <taxon>Viridiplantae</taxon>
        <taxon>Streptophyta</taxon>
        <taxon>Embryophyta</taxon>
        <taxon>Tracheophyta</taxon>
        <taxon>Spermatophyta</taxon>
        <taxon>Magnoliopsida</taxon>
        <taxon>eudicotyledons</taxon>
        <taxon>Gunneridae</taxon>
        <taxon>Pentapetalae</taxon>
        <taxon>rosids</taxon>
        <taxon>fabids</taxon>
        <taxon>Fabales</taxon>
        <taxon>Fabaceae</taxon>
        <taxon>Papilionoideae</taxon>
        <taxon>50 kb inversion clade</taxon>
        <taxon>genistoids sensu lato</taxon>
        <taxon>core genistoids</taxon>
        <taxon>Crotalarieae</taxon>
        <taxon>Crotalaria</taxon>
    </lineage>
</organism>